<evidence type="ECO:0000256" key="1">
    <source>
        <dbReference type="SAM" id="SignalP"/>
    </source>
</evidence>
<dbReference type="Proteomes" id="UP000824140">
    <property type="component" value="Unassembled WGS sequence"/>
</dbReference>
<reference evidence="2" key="2">
    <citation type="journal article" date="2021" name="PeerJ">
        <title>Extensive microbial diversity within the chicken gut microbiome revealed by metagenomics and culture.</title>
        <authorList>
            <person name="Gilroy R."/>
            <person name="Ravi A."/>
            <person name="Getino M."/>
            <person name="Pursley I."/>
            <person name="Horton D.L."/>
            <person name="Alikhan N.F."/>
            <person name="Baker D."/>
            <person name="Gharbi K."/>
            <person name="Hall N."/>
            <person name="Watson M."/>
            <person name="Adriaenssens E.M."/>
            <person name="Foster-Nyarko E."/>
            <person name="Jarju S."/>
            <person name="Secka A."/>
            <person name="Antonio M."/>
            <person name="Oren A."/>
            <person name="Chaudhuri R.R."/>
            <person name="La Ragione R."/>
            <person name="Hildebrand F."/>
            <person name="Pallen M.J."/>
        </authorList>
    </citation>
    <scope>NUCLEOTIDE SEQUENCE</scope>
    <source>
        <strain evidence="2">13766</strain>
    </source>
</reference>
<dbReference type="Gene3D" id="3.40.190.10">
    <property type="entry name" value="Periplasmic binding protein-like II"/>
    <property type="match status" value="2"/>
</dbReference>
<keyword evidence="1" id="KW-0732">Signal</keyword>
<sequence>MKKLASFVLALCLLLGVGASAEMVNTESAMPVVTEPFEVDIAFVPQSAAVDFKIENNAMAEYLKRESGLTINWTLIDSVAAEERISMMCNSGDLPDAILGYSFDTNKLVQYGVSEQLFMPLNDLIDQYAPTLAGVFAENPSWKAAVTATDGNIYGFPAFSNVYVYPLRFFINTVWLDNVGLENPTTLEEFKQVLIAFRDQDANGNGDPADEIPWSGSWSEGFSERGFIFNSYGYVNNGNIALDYNQEGAPIVFVPATDMYKDYLYFMRDLWNEGLLDPDMFTQSKVQQQATVMEGVIGFTEMDAPYVSDPENQEDWECINTLVSEEGKTPVFPGSTGIDQVSLMVINADVDADTAAVLTKFADWFYTLEGWAFATYGPEAGSEYDYFNNGHYYDEASNTILYNRPDEMASDWTHRVTNLSFWNVPGFNLNGYDPYSEEYAEAYPDSAVGQQFANGPVRRDDVWSQIEKQGPYYVMPVPKFFFSEDDLDRLNALQTPLDDYVALMEAQFITGEQDIDAQYDTFQETLIAYGLEEYMEIYQRYYENFKANQQ</sequence>
<reference evidence="2" key="1">
    <citation type="submission" date="2020-10" db="EMBL/GenBank/DDBJ databases">
        <authorList>
            <person name="Gilroy R."/>
        </authorList>
    </citation>
    <scope>NUCLEOTIDE SEQUENCE</scope>
    <source>
        <strain evidence="2">13766</strain>
    </source>
</reference>
<feature type="chain" id="PRO_5038581057" description="ABC transporter substrate-binding protein" evidence="1">
    <location>
        <begin position="22"/>
        <end position="550"/>
    </location>
</feature>
<organism evidence="2 3">
    <name type="scientific">Candidatus Alectryocaccomicrobium excrementavium</name>
    <dbReference type="NCBI Taxonomy" id="2840668"/>
    <lineage>
        <taxon>Bacteria</taxon>
        <taxon>Bacillati</taxon>
        <taxon>Bacillota</taxon>
        <taxon>Clostridia</taxon>
        <taxon>Candidatus Alectryocaccomicrobium</taxon>
    </lineage>
</organism>
<feature type="signal peptide" evidence="1">
    <location>
        <begin position="1"/>
        <end position="21"/>
    </location>
</feature>
<dbReference type="PANTHER" id="PTHR43649:SF12">
    <property type="entry name" value="DIACETYLCHITOBIOSE BINDING PROTEIN DASA"/>
    <property type="match status" value="1"/>
</dbReference>
<dbReference type="InterPro" id="IPR050490">
    <property type="entry name" value="Bact_solute-bd_prot1"/>
</dbReference>
<name>A0A9D1FZY5_9FIRM</name>
<accession>A0A9D1FZY5</accession>
<evidence type="ECO:0000313" key="3">
    <source>
        <dbReference type="Proteomes" id="UP000824140"/>
    </source>
</evidence>
<protein>
    <recommendedName>
        <fullName evidence="4">ABC transporter substrate-binding protein</fullName>
    </recommendedName>
</protein>
<proteinExistence type="predicted"/>
<dbReference type="EMBL" id="DVJN01000137">
    <property type="protein sequence ID" value="HIS92733.1"/>
    <property type="molecule type" value="Genomic_DNA"/>
</dbReference>
<evidence type="ECO:0000313" key="2">
    <source>
        <dbReference type="EMBL" id="HIS92733.1"/>
    </source>
</evidence>
<comment type="caution">
    <text evidence="2">The sequence shown here is derived from an EMBL/GenBank/DDBJ whole genome shotgun (WGS) entry which is preliminary data.</text>
</comment>
<evidence type="ECO:0008006" key="4">
    <source>
        <dbReference type="Google" id="ProtNLM"/>
    </source>
</evidence>
<gene>
    <name evidence="2" type="ORF">IAA84_06905</name>
</gene>
<dbReference type="SUPFAM" id="SSF53850">
    <property type="entry name" value="Periplasmic binding protein-like II"/>
    <property type="match status" value="1"/>
</dbReference>
<dbReference type="PANTHER" id="PTHR43649">
    <property type="entry name" value="ARABINOSE-BINDING PROTEIN-RELATED"/>
    <property type="match status" value="1"/>
</dbReference>
<dbReference type="AlphaFoldDB" id="A0A9D1FZY5"/>